<dbReference type="EMBL" id="JBHUKU010000026">
    <property type="protein sequence ID" value="MFD2464687.1"/>
    <property type="molecule type" value="Genomic_DNA"/>
</dbReference>
<feature type="transmembrane region" description="Helical" evidence="1">
    <location>
        <begin position="60"/>
        <end position="81"/>
    </location>
</feature>
<protein>
    <recommendedName>
        <fullName evidence="4">Integral membrane protein</fullName>
    </recommendedName>
</protein>
<accession>A0ABW5GVW3</accession>
<keyword evidence="1" id="KW-0812">Transmembrane</keyword>
<gene>
    <name evidence="2" type="ORF">ACFSYJ_39135</name>
</gene>
<keyword evidence="1" id="KW-1133">Transmembrane helix</keyword>
<dbReference type="Proteomes" id="UP001597419">
    <property type="component" value="Unassembled WGS sequence"/>
</dbReference>
<sequence length="146" mass="15531">MTARTRIAAPSAEDLNHPRSRTAFRALKLFARCYLGLSVLTLVAAFLLRGDTAVVTDAVWVRGTIVVASALATLAFATAAARGSRKGYLRLRVVSAVMVTAIAVLVVIPGLFPVWMRIEQGVCGLLLLGMVVIVNGKHLRSLFAAA</sequence>
<dbReference type="RefSeq" id="WP_345385966.1">
    <property type="nucleotide sequence ID" value="NZ_BAABHG010000001.1"/>
</dbReference>
<evidence type="ECO:0000313" key="2">
    <source>
        <dbReference type="EMBL" id="MFD2464687.1"/>
    </source>
</evidence>
<organism evidence="2 3">
    <name type="scientific">Amycolatopsis samaneae</name>
    <dbReference type="NCBI Taxonomy" id="664691"/>
    <lineage>
        <taxon>Bacteria</taxon>
        <taxon>Bacillati</taxon>
        <taxon>Actinomycetota</taxon>
        <taxon>Actinomycetes</taxon>
        <taxon>Pseudonocardiales</taxon>
        <taxon>Pseudonocardiaceae</taxon>
        <taxon>Amycolatopsis</taxon>
    </lineage>
</organism>
<reference evidence="3" key="1">
    <citation type="journal article" date="2019" name="Int. J. Syst. Evol. Microbiol.">
        <title>The Global Catalogue of Microorganisms (GCM) 10K type strain sequencing project: providing services to taxonomists for standard genome sequencing and annotation.</title>
        <authorList>
            <consortium name="The Broad Institute Genomics Platform"/>
            <consortium name="The Broad Institute Genome Sequencing Center for Infectious Disease"/>
            <person name="Wu L."/>
            <person name="Ma J."/>
        </authorList>
    </citation>
    <scope>NUCLEOTIDE SEQUENCE [LARGE SCALE GENOMIC DNA]</scope>
    <source>
        <strain evidence="3">CGMCC 4.7643</strain>
    </source>
</reference>
<proteinExistence type="predicted"/>
<keyword evidence="1" id="KW-0472">Membrane</keyword>
<keyword evidence="3" id="KW-1185">Reference proteome</keyword>
<name>A0ABW5GVW3_9PSEU</name>
<evidence type="ECO:0008006" key="4">
    <source>
        <dbReference type="Google" id="ProtNLM"/>
    </source>
</evidence>
<evidence type="ECO:0000313" key="3">
    <source>
        <dbReference type="Proteomes" id="UP001597419"/>
    </source>
</evidence>
<feature type="transmembrane region" description="Helical" evidence="1">
    <location>
        <begin position="93"/>
        <end position="112"/>
    </location>
</feature>
<evidence type="ECO:0000256" key="1">
    <source>
        <dbReference type="SAM" id="Phobius"/>
    </source>
</evidence>
<comment type="caution">
    <text evidence="2">The sequence shown here is derived from an EMBL/GenBank/DDBJ whole genome shotgun (WGS) entry which is preliminary data.</text>
</comment>
<feature type="transmembrane region" description="Helical" evidence="1">
    <location>
        <begin position="29"/>
        <end position="48"/>
    </location>
</feature>